<evidence type="ECO:0000313" key="2">
    <source>
        <dbReference type="Proteomes" id="UP001150942"/>
    </source>
</evidence>
<sequence length="307" mass="35683">TTQVSKAAIILRFISQLKSARNGKSVPFILSGNELGVDDKCKVMEDADQIPAISEQKEAILLENALRLQGSHKLAQSVCYYYNTRHTSNDRVWCKALIEADIEIRWIVQRMIWIRTTRPVIFEQHLKKLNQKYWRAHRKLCIAEDGIGSRWATQAFAFQRKRSTGISLGSDVKIQIKSLNSRYWDSHREQWAKSDGIWSMSVNRAIKRQRKHADWYLSGVLREDCANRGGCCGRRCGCCERPRMTVDIDGIRDRGHCTTACSWCLEAHNIDSENLEMKDVNELHFTSRNRHTMRLLKRYIFYLNGME</sequence>
<feature type="non-terminal residue" evidence="1">
    <location>
        <position position="1"/>
    </location>
</feature>
<keyword evidence="2" id="KW-1185">Reference proteome</keyword>
<reference evidence="1" key="2">
    <citation type="journal article" date="2023" name="IMA Fungus">
        <title>Comparative genomic study of the Penicillium genus elucidates a diverse pangenome and 15 lateral gene transfer events.</title>
        <authorList>
            <person name="Petersen C."/>
            <person name="Sorensen T."/>
            <person name="Nielsen M.R."/>
            <person name="Sondergaard T.E."/>
            <person name="Sorensen J.L."/>
            <person name="Fitzpatrick D.A."/>
            <person name="Frisvad J.C."/>
            <person name="Nielsen K.L."/>
        </authorList>
    </citation>
    <scope>NUCLEOTIDE SEQUENCE</scope>
    <source>
        <strain evidence="1">IBT 20477</strain>
    </source>
</reference>
<dbReference type="AlphaFoldDB" id="A0A9W9MVT7"/>
<name>A0A9W9MVT7_9EURO</name>
<comment type="caution">
    <text evidence="1">The sequence shown here is derived from an EMBL/GenBank/DDBJ whole genome shotgun (WGS) entry which is preliminary data.</text>
</comment>
<dbReference type="Proteomes" id="UP001150942">
    <property type="component" value="Unassembled WGS sequence"/>
</dbReference>
<protein>
    <submittedName>
        <fullName evidence="1">Uncharacterized protein</fullName>
    </submittedName>
</protein>
<dbReference type="OrthoDB" id="4440408at2759"/>
<proteinExistence type="predicted"/>
<organism evidence="1 2">
    <name type="scientific">Penicillium cf. viridicatum</name>
    <dbReference type="NCBI Taxonomy" id="2972119"/>
    <lineage>
        <taxon>Eukaryota</taxon>
        <taxon>Fungi</taxon>
        <taxon>Dikarya</taxon>
        <taxon>Ascomycota</taxon>
        <taxon>Pezizomycotina</taxon>
        <taxon>Eurotiomycetes</taxon>
        <taxon>Eurotiomycetidae</taxon>
        <taxon>Eurotiales</taxon>
        <taxon>Aspergillaceae</taxon>
        <taxon>Penicillium</taxon>
    </lineage>
</organism>
<evidence type="ECO:0000313" key="1">
    <source>
        <dbReference type="EMBL" id="KAJ5208230.1"/>
    </source>
</evidence>
<accession>A0A9W9MVT7</accession>
<gene>
    <name evidence="1" type="ORF">N7449_002609</name>
</gene>
<reference evidence="1" key="1">
    <citation type="submission" date="2022-11" db="EMBL/GenBank/DDBJ databases">
        <authorList>
            <person name="Petersen C."/>
        </authorList>
    </citation>
    <scope>NUCLEOTIDE SEQUENCE</scope>
    <source>
        <strain evidence="1">IBT 20477</strain>
    </source>
</reference>
<dbReference type="EMBL" id="JAPQKQ010000002">
    <property type="protein sequence ID" value="KAJ5208230.1"/>
    <property type="molecule type" value="Genomic_DNA"/>
</dbReference>